<evidence type="ECO:0000256" key="1">
    <source>
        <dbReference type="SAM" id="MobiDB-lite"/>
    </source>
</evidence>
<keyword evidence="2" id="KW-0732">Signal</keyword>
<sequence length="244" mass="26219">MPACSRFLTTVLFRSHPVAATCTLSSGVPSSHTPSTRCHGMELSLKALAECFAEAAWASYADPGEFPRLNVDCPYKCKPWGDRPIGSEVTSEALDHRFGLLLFFKPRSAPRRPTAPAAVANRPPPPRERSRELNEVQSAQIIRAQRAVRPPFSAELSERTADRGGFVTQRPSIARGTRRAYLWAANSFYCGRGAPPSRAQHQLLQLTGVGRNQRPADVALGNALPSSAVSGGITLPGTCPASSG</sequence>
<feature type="region of interest" description="Disordered" evidence="1">
    <location>
        <begin position="111"/>
        <end position="132"/>
    </location>
</feature>
<name>A0A9Q1FDT0_SYNKA</name>
<keyword evidence="4" id="KW-1185">Reference proteome</keyword>
<feature type="compositionally biased region" description="Low complexity" evidence="1">
    <location>
        <begin position="111"/>
        <end position="121"/>
    </location>
</feature>
<evidence type="ECO:0000256" key="2">
    <source>
        <dbReference type="SAM" id="SignalP"/>
    </source>
</evidence>
<comment type="caution">
    <text evidence="3">The sequence shown here is derived from an EMBL/GenBank/DDBJ whole genome shotgun (WGS) entry which is preliminary data.</text>
</comment>
<evidence type="ECO:0000313" key="3">
    <source>
        <dbReference type="EMBL" id="KAJ8356446.1"/>
    </source>
</evidence>
<accession>A0A9Q1FDT0</accession>
<protein>
    <submittedName>
        <fullName evidence="3">Uncharacterized protein</fullName>
    </submittedName>
</protein>
<feature type="chain" id="PRO_5040159509" evidence="2">
    <location>
        <begin position="21"/>
        <end position="244"/>
    </location>
</feature>
<organism evidence="3 4">
    <name type="scientific">Synaphobranchus kaupii</name>
    <name type="common">Kaup's arrowtooth eel</name>
    <dbReference type="NCBI Taxonomy" id="118154"/>
    <lineage>
        <taxon>Eukaryota</taxon>
        <taxon>Metazoa</taxon>
        <taxon>Chordata</taxon>
        <taxon>Craniata</taxon>
        <taxon>Vertebrata</taxon>
        <taxon>Euteleostomi</taxon>
        <taxon>Actinopterygii</taxon>
        <taxon>Neopterygii</taxon>
        <taxon>Teleostei</taxon>
        <taxon>Anguilliformes</taxon>
        <taxon>Synaphobranchidae</taxon>
        <taxon>Synaphobranchus</taxon>
    </lineage>
</organism>
<proteinExistence type="predicted"/>
<reference evidence="3" key="1">
    <citation type="journal article" date="2023" name="Science">
        <title>Genome structures resolve the early diversification of teleost fishes.</title>
        <authorList>
            <person name="Parey E."/>
            <person name="Louis A."/>
            <person name="Montfort J."/>
            <person name="Bouchez O."/>
            <person name="Roques C."/>
            <person name="Iampietro C."/>
            <person name="Lluch J."/>
            <person name="Castinel A."/>
            <person name="Donnadieu C."/>
            <person name="Desvignes T."/>
            <person name="Floi Bucao C."/>
            <person name="Jouanno E."/>
            <person name="Wen M."/>
            <person name="Mejri S."/>
            <person name="Dirks R."/>
            <person name="Jansen H."/>
            <person name="Henkel C."/>
            <person name="Chen W.J."/>
            <person name="Zahm M."/>
            <person name="Cabau C."/>
            <person name="Klopp C."/>
            <person name="Thompson A.W."/>
            <person name="Robinson-Rechavi M."/>
            <person name="Braasch I."/>
            <person name="Lecointre G."/>
            <person name="Bobe J."/>
            <person name="Postlethwait J.H."/>
            <person name="Berthelot C."/>
            <person name="Roest Crollius H."/>
            <person name="Guiguen Y."/>
        </authorList>
    </citation>
    <scope>NUCLEOTIDE SEQUENCE</scope>
    <source>
        <strain evidence="3">WJC10195</strain>
    </source>
</reference>
<dbReference type="Proteomes" id="UP001152622">
    <property type="component" value="Chromosome 6"/>
</dbReference>
<dbReference type="AlphaFoldDB" id="A0A9Q1FDT0"/>
<evidence type="ECO:0000313" key="4">
    <source>
        <dbReference type="Proteomes" id="UP001152622"/>
    </source>
</evidence>
<gene>
    <name evidence="3" type="ORF">SKAU_G00192400</name>
</gene>
<dbReference type="EMBL" id="JAINUF010000006">
    <property type="protein sequence ID" value="KAJ8356446.1"/>
    <property type="molecule type" value="Genomic_DNA"/>
</dbReference>
<feature type="signal peptide" evidence="2">
    <location>
        <begin position="1"/>
        <end position="20"/>
    </location>
</feature>